<dbReference type="PANTHER" id="PTHR30336">
    <property type="entry name" value="INNER MEMBRANE PROTEIN, PROBABLE PERMEASE"/>
    <property type="match status" value="1"/>
</dbReference>
<keyword evidence="6" id="KW-0472">Membrane</keyword>
<protein>
    <submittedName>
        <fullName evidence="9">Uncharacterized membrane protein</fullName>
    </submittedName>
</protein>
<gene>
    <name evidence="9" type="ORF">ZBT109_1851</name>
</gene>
<evidence type="ECO:0000256" key="4">
    <source>
        <dbReference type="ARBA" id="ARBA00022692"/>
    </source>
</evidence>
<keyword evidence="4" id="KW-0812">Transmembrane</keyword>
<comment type="function">
    <text evidence="7">Participates in the barrier function of the cell envelope.</text>
</comment>
<organism evidence="9 10">
    <name type="scientific">Zymobacter palmae</name>
    <dbReference type="NCBI Taxonomy" id="33074"/>
    <lineage>
        <taxon>Bacteria</taxon>
        <taxon>Pseudomonadati</taxon>
        <taxon>Pseudomonadota</taxon>
        <taxon>Gammaproteobacteria</taxon>
        <taxon>Oceanospirillales</taxon>
        <taxon>Halomonadaceae</taxon>
        <taxon>Zymobacter group</taxon>
        <taxon>Zymobacter</taxon>
    </lineage>
</organism>
<dbReference type="STRING" id="1123510.GCA_000620025_01649"/>
<evidence type="ECO:0000256" key="6">
    <source>
        <dbReference type="ARBA" id="ARBA00023136"/>
    </source>
</evidence>
<keyword evidence="2" id="KW-1003">Cell membrane</keyword>
<evidence type="ECO:0000256" key="5">
    <source>
        <dbReference type="ARBA" id="ARBA00022989"/>
    </source>
</evidence>
<keyword evidence="3" id="KW-0997">Cell inner membrane</keyword>
<reference evidence="9 10" key="1">
    <citation type="submission" date="2018-09" db="EMBL/GenBank/DDBJ databases">
        <title>Zymobacter palmae IAM14233 (=T109) whole genome analysis.</title>
        <authorList>
            <person name="Yanase H."/>
        </authorList>
    </citation>
    <scope>NUCLEOTIDE SEQUENCE [LARGE SCALE GENOMIC DNA]</scope>
    <source>
        <strain evidence="9 10">IAM14233</strain>
    </source>
</reference>
<dbReference type="InterPro" id="IPR003848">
    <property type="entry name" value="DUF218"/>
</dbReference>
<comment type="subcellular location">
    <subcellularLocation>
        <location evidence="1">Cell inner membrane</location>
        <topology evidence="1">Single-pass membrane protein</topology>
    </subcellularLocation>
</comment>
<evidence type="ECO:0000259" key="8">
    <source>
        <dbReference type="Pfam" id="PF02698"/>
    </source>
</evidence>
<dbReference type="PANTHER" id="PTHR30336:SF0">
    <property type="entry name" value="PROTEIN SANA"/>
    <property type="match status" value="1"/>
</dbReference>
<dbReference type="RefSeq" id="WP_084261772.1">
    <property type="nucleotide sequence ID" value="NZ_AP018933.1"/>
</dbReference>
<dbReference type="AlphaFoldDB" id="A0A348HG45"/>
<evidence type="ECO:0000313" key="10">
    <source>
        <dbReference type="Proteomes" id="UP000267342"/>
    </source>
</evidence>
<feature type="domain" description="DUF218" evidence="8">
    <location>
        <begin position="58"/>
        <end position="191"/>
    </location>
</feature>
<keyword evidence="10" id="KW-1185">Reference proteome</keyword>
<evidence type="ECO:0000256" key="7">
    <source>
        <dbReference type="ARBA" id="ARBA00037355"/>
    </source>
</evidence>
<keyword evidence="5" id="KW-1133">Transmembrane helix</keyword>
<dbReference type="InterPro" id="IPR051599">
    <property type="entry name" value="Cell_Envelope_Assoc"/>
</dbReference>
<evidence type="ECO:0000256" key="1">
    <source>
        <dbReference type="ARBA" id="ARBA00004377"/>
    </source>
</evidence>
<evidence type="ECO:0000256" key="3">
    <source>
        <dbReference type="ARBA" id="ARBA00022519"/>
    </source>
</evidence>
<dbReference type="Pfam" id="PF02698">
    <property type="entry name" value="DUF218"/>
    <property type="match status" value="1"/>
</dbReference>
<name>A0A348HG45_9GAMM</name>
<dbReference type="Proteomes" id="UP000267342">
    <property type="component" value="Chromosome"/>
</dbReference>
<dbReference type="GO" id="GO:0005886">
    <property type="term" value="C:plasma membrane"/>
    <property type="evidence" value="ECO:0007669"/>
    <property type="project" value="UniProtKB-SubCell"/>
</dbReference>
<sequence>MPPRAARDLMLRVLSRLFFWCSAVVLAASAGVVSLSLWMQYITRDRIIDSPQLCPLSQVAIVFGTSHRLRNGAPNPYYQGRLDVAAALFYSGRTELLLLSGDNRTMQYNEPVTMWKALRARGIPASTMTRDYAGFSTFDTLIRAHRVFGIGQAVLVSQRWHLPRALLIARHEGIDAYGCAAPGEIRDSTLLLREEWARIKTLWDLYLWPRQPHFLGSPEPLNQPDPITPLLQEASLSYDGDVVTS</sequence>
<accession>A0A348HG45</accession>
<dbReference type="EMBL" id="AP018933">
    <property type="protein sequence ID" value="BBG30597.1"/>
    <property type="molecule type" value="Genomic_DNA"/>
</dbReference>
<dbReference type="KEGG" id="zpl:ZBT109_1851"/>
<evidence type="ECO:0000313" key="9">
    <source>
        <dbReference type="EMBL" id="BBG30597.1"/>
    </source>
</evidence>
<proteinExistence type="predicted"/>
<dbReference type="OrthoDB" id="9782395at2"/>
<dbReference type="CDD" id="cd06259">
    <property type="entry name" value="YdcF-like"/>
    <property type="match status" value="1"/>
</dbReference>
<evidence type="ECO:0000256" key="2">
    <source>
        <dbReference type="ARBA" id="ARBA00022475"/>
    </source>
</evidence>